<gene>
    <name evidence="2" type="ORF">L0M99_04560</name>
</gene>
<name>A0AAJ1EV76_9ACTO</name>
<evidence type="ECO:0000313" key="2">
    <source>
        <dbReference type="EMBL" id="MCG4617767.1"/>
    </source>
</evidence>
<protein>
    <submittedName>
        <fullName evidence="2">Uncharacterized protein</fullName>
    </submittedName>
</protein>
<accession>A0AAJ1EV76</accession>
<reference evidence="2" key="1">
    <citation type="submission" date="2022-01" db="EMBL/GenBank/DDBJ databases">
        <title>Collection of gut derived symbiotic bacterial strains cultured from healthy donors.</title>
        <authorList>
            <person name="Lin H."/>
            <person name="Kohout C."/>
            <person name="Waligurski E."/>
            <person name="Pamer E.G."/>
        </authorList>
    </citation>
    <scope>NUCLEOTIDE SEQUENCE</scope>
    <source>
        <strain evidence="2">DFI.7.46</strain>
    </source>
</reference>
<proteinExistence type="predicted"/>
<sequence length="64" mass="7285">MCGLIWDLLPGPRWLKFLQVVLIIALIIMACFWWLFPWISQTLDLTGTTVGSPQGYSTSQASWL</sequence>
<organism evidence="2 3">
    <name type="scientific">Varibaculum cambriense</name>
    <dbReference type="NCBI Taxonomy" id="184870"/>
    <lineage>
        <taxon>Bacteria</taxon>
        <taxon>Bacillati</taxon>
        <taxon>Actinomycetota</taxon>
        <taxon>Actinomycetes</taxon>
        <taxon>Actinomycetales</taxon>
        <taxon>Actinomycetaceae</taxon>
        <taxon>Varibaculum</taxon>
    </lineage>
</organism>
<dbReference type="EMBL" id="JAKNHJ010000007">
    <property type="protein sequence ID" value="MCG4617767.1"/>
    <property type="molecule type" value="Genomic_DNA"/>
</dbReference>
<keyword evidence="1" id="KW-0472">Membrane</keyword>
<dbReference type="RefSeq" id="WP_238127915.1">
    <property type="nucleotide sequence ID" value="NZ_CBCTPO010000012.1"/>
</dbReference>
<evidence type="ECO:0000313" key="3">
    <source>
        <dbReference type="Proteomes" id="UP001200537"/>
    </source>
</evidence>
<evidence type="ECO:0000256" key="1">
    <source>
        <dbReference type="SAM" id="Phobius"/>
    </source>
</evidence>
<dbReference type="Proteomes" id="UP001200537">
    <property type="component" value="Unassembled WGS sequence"/>
</dbReference>
<keyword evidence="1" id="KW-0812">Transmembrane</keyword>
<comment type="caution">
    <text evidence="2">The sequence shown here is derived from an EMBL/GenBank/DDBJ whole genome shotgun (WGS) entry which is preliminary data.</text>
</comment>
<feature type="transmembrane region" description="Helical" evidence="1">
    <location>
        <begin position="17"/>
        <end position="36"/>
    </location>
</feature>
<keyword evidence="1" id="KW-1133">Transmembrane helix</keyword>
<dbReference type="AlphaFoldDB" id="A0AAJ1EV76"/>